<comment type="caution">
    <text evidence="1">The sequence shown here is derived from an EMBL/GenBank/DDBJ whole genome shotgun (WGS) entry which is preliminary data.</text>
</comment>
<evidence type="ECO:0008006" key="3">
    <source>
        <dbReference type="Google" id="ProtNLM"/>
    </source>
</evidence>
<dbReference type="InterPro" id="IPR014729">
    <property type="entry name" value="Rossmann-like_a/b/a_fold"/>
</dbReference>
<dbReference type="EMBL" id="CAUYUJ010011414">
    <property type="protein sequence ID" value="CAK0831714.1"/>
    <property type="molecule type" value="Genomic_DNA"/>
</dbReference>
<evidence type="ECO:0000313" key="2">
    <source>
        <dbReference type="Proteomes" id="UP001189429"/>
    </source>
</evidence>
<dbReference type="Proteomes" id="UP001189429">
    <property type="component" value="Unassembled WGS sequence"/>
</dbReference>
<protein>
    <recommendedName>
        <fullName evidence="3">UspA domain-containing protein</fullName>
    </recommendedName>
</protein>
<evidence type="ECO:0000313" key="1">
    <source>
        <dbReference type="EMBL" id="CAK0831714.1"/>
    </source>
</evidence>
<dbReference type="Gene3D" id="3.40.50.620">
    <property type="entry name" value="HUPs"/>
    <property type="match status" value="1"/>
</dbReference>
<gene>
    <name evidence="1" type="ORF">PCOR1329_LOCUS29984</name>
</gene>
<accession>A0ABN9SIZ3</accession>
<keyword evidence="2" id="KW-1185">Reference proteome</keyword>
<sequence length="165" mass="17257">MLAAARVLRAAKTVVGISYKDVAGGKAAMKKAVQWAQPSDTIVALSIPKLVPEMMLSSMSDPADADESTFEALANLPSKVSASMQQQLQEVAAQEMEALGKKVEIKYKVLPPSNDPKASMVQACSAEKASMLVVGPGMTGNGSFAAYMVSNAKGITVCAVRDHVV</sequence>
<organism evidence="1 2">
    <name type="scientific">Prorocentrum cordatum</name>
    <dbReference type="NCBI Taxonomy" id="2364126"/>
    <lineage>
        <taxon>Eukaryota</taxon>
        <taxon>Sar</taxon>
        <taxon>Alveolata</taxon>
        <taxon>Dinophyceae</taxon>
        <taxon>Prorocentrales</taxon>
        <taxon>Prorocentraceae</taxon>
        <taxon>Prorocentrum</taxon>
    </lineage>
</organism>
<name>A0ABN9SIZ3_9DINO</name>
<reference evidence="1" key="1">
    <citation type="submission" date="2023-10" db="EMBL/GenBank/DDBJ databases">
        <authorList>
            <person name="Chen Y."/>
            <person name="Shah S."/>
            <person name="Dougan E. K."/>
            <person name="Thang M."/>
            <person name="Chan C."/>
        </authorList>
    </citation>
    <scope>NUCLEOTIDE SEQUENCE [LARGE SCALE GENOMIC DNA]</scope>
</reference>
<proteinExistence type="predicted"/>